<dbReference type="PROSITE" id="PS51484">
    <property type="entry name" value="G8"/>
    <property type="match status" value="1"/>
</dbReference>
<dbReference type="PROSITE" id="PS50853">
    <property type="entry name" value="FN3"/>
    <property type="match status" value="1"/>
</dbReference>
<evidence type="ECO:0000256" key="1">
    <source>
        <dbReference type="SAM" id="SignalP"/>
    </source>
</evidence>
<dbReference type="SMART" id="SM00060">
    <property type="entry name" value="FN3"/>
    <property type="match status" value="1"/>
</dbReference>
<keyword evidence="1" id="KW-0732">Signal</keyword>
<name>A0A4R6YMW3_9GAMM</name>
<feature type="domain" description="G8" evidence="3">
    <location>
        <begin position="398"/>
        <end position="547"/>
    </location>
</feature>
<evidence type="ECO:0000259" key="3">
    <source>
        <dbReference type="PROSITE" id="PS51484"/>
    </source>
</evidence>
<reference evidence="4 5" key="1">
    <citation type="submission" date="2019-03" db="EMBL/GenBank/DDBJ databases">
        <title>Genomic Encyclopedia of Type Strains, Phase IV (KMG-IV): sequencing the most valuable type-strain genomes for metagenomic binning, comparative biology and taxonomic classification.</title>
        <authorList>
            <person name="Goeker M."/>
        </authorList>
    </citation>
    <scope>NUCLEOTIDE SEQUENCE [LARGE SCALE GENOMIC DNA]</scope>
    <source>
        <strain evidence="4 5">DSM 21667</strain>
    </source>
</reference>
<accession>A0A4R6YMW3</accession>
<dbReference type="Proteomes" id="UP000295293">
    <property type="component" value="Unassembled WGS sequence"/>
</dbReference>
<dbReference type="SUPFAM" id="SSF49265">
    <property type="entry name" value="Fibronectin type III"/>
    <property type="match status" value="1"/>
</dbReference>
<dbReference type="InterPro" id="IPR019316">
    <property type="entry name" value="G8_domain"/>
</dbReference>
<dbReference type="Pfam" id="PF01345">
    <property type="entry name" value="DUF11"/>
    <property type="match status" value="3"/>
</dbReference>
<dbReference type="EMBL" id="SNZH01000019">
    <property type="protein sequence ID" value="TDR38692.1"/>
    <property type="molecule type" value="Genomic_DNA"/>
</dbReference>
<dbReference type="InterPro" id="IPR051172">
    <property type="entry name" value="Chlamydia_OmcB"/>
</dbReference>
<dbReference type="NCBIfam" id="TIGR01451">
    <property type="entry name" value="B_ant_repeat"/>
    <property type="match status" value="1"/>
</dbReference>
<organism evidence="4 5">
    <name type="scientific">Tahibacter aquaticus</name>
    <dbReference type="NCBI Taxonomy" id="520092"/>
    <lineage>
        <taxon>Bacteria</taxon>
        <taxon>Pseudomonadati</taxon>
        <taxon>Pseudomonadota</taxon>
        <taxon>Gammaproteobacteria</taxon>
        <taxon>Lysobacterales</taxon>
        <taxon>Rhodanobacteraceae</taxon>
        <taxon>Tahibacter</taxon>
    </lineage>
</organism>
<feature type="domain" description="Fibronectin type-III" evidence="2">
    <location>
        <begin position="295"/>
        <end position="383"/>
    </location>
</feature>
<protein>
    <submittedName>
        <fullName evidence="4">Putative repeat protein (TIGR01451 family)</fullName>
    </submittedName>
</protein>
<dbReference type="InterPro" id="IPR036116">
    <property type="entry name" value="FN3_sf"/>
</dbReference>
<evidence type="ECO:0000313" key="4">
    <source>
        <dbReference type="EMBL" id="TDR38692.1"/>
    </source>
</evidence>
<dbReference type="PANTHER" id="PTHR34819">
    <property type="entry name" value="LARGE CYSTEINE-RICH PERIPLASMIC PROTEIN OMCB"/>
    <property type="match status" value="1"/>
</dbReference>
<feature type="chain" id="PRO_5020671679" evidence="1">
    <location>
        <begin position="23"/>
        <end position="1669"/>
    </location>
</feature>
<sequence>MIKKLSLSAGLALTLTALAASAGSGVESVTSAALTATGKPALTEQVPVTEAYPGIVPNATTNYTFATGTTGSLADMSTGTTQLLAANLDDTASPLTDIGFDFFFQGARFTQFSINENGVLRLGAAAQAGSPYQPLAQTNIPLITAYGADQRTHLGDGKVHFRVTGTAPSRTLTVEWLNNQSNFNSGGTADLTYQVQLHETTGSIGFVYGSMTMSTAGATSTDSQDPQIGFSSTNTAGNVGSVDAPLTGTPAPSYNGASATPVNNLYNAAGPITVLTSAANGARRTFDFTPPVPTAPTALNFSGVTALSTTLNWTDSPDELSYVVYNSTDGVNFTFAGTAAQNAVTATFNGLTPSTNYTWRVFAVSEGALSTALSGTQATPAPGNVSSVAGGGNWSNPATWGGGAVPNAADNVTIVAGSPVVIDTAAVALSLTVNSSATLQWDPTAARTLVVGTSVLNNGIFEAPATGTVTTHVLTVGTSLTNNNTLDFSTNGNTAGAGIVFTGAANSTFGGSGATTDVRAVTVNKGTNSTPTLELNPASFTVQGVATDSAGFLTLSNGTFKLSGSFTATNRVFTTAGYSIGATTGFWLNNPNFVVAGQNGSATVAGRLRVTTGIYNVGTATGNSIGFSAGSNINIEGGSVNAAGRFGVGASATAFTYTQSNGTITVCTFGNTSTTLGCFDLGTSAAATVAISGGTIVSQLASTAASGPRDYRHQAGTGAASITGGTLQMGNASSGAAKIFTIAGATPNLVVTNTSANHTVNFAAPSGINNVSRNITINAGAILNTGNQVFLFNGSNITNNGTLTSTGASARFITFLVGTPITYQGSGTVTAPMNSLELQNDLAFTFDPAVSNVVTNRVIIFSGSFVNANKLTLGSGGTSTGIVQIGNTTTPTGGGTFDVAPVFNLGSGGQTISYLRTVNSKTTGPEINPARALTNLSYDDDNVAHSLTLAGGDLTVAATLALTNGPVVTGSDTILVGGTGSVTRTTGYVDGYLGKTYTAAGSKTFEVGTSTGYSPVTANATVGTFPLAVEATALTGKLPNFAPADKTIDRYWRVLAPAGTTADLGFTYVDGDVPGTVTEANLHVYNGTPSPPTVYTDLVGTIAPATNLGSVSGVTGYEYFGLAEAGGGTSADLAISKTDGVTTVDTGGSLTYTITVTNPGSIAVNAANVVESPGPDLTCGAWTCSASAGSSCGAASGVGVINDAPSVLPGGTVAYSQSCTVATVSVATNVSNSVVVNLPSGLIDATPSNNVATDIDDLVRLSNLSITKTDGTGTVNAGSSVIYTITVNNAGPNAASTTTTDTFPTELTGCTWTCAATGGSCAASGAGSFADSGSLSSGGSLVYTATCTVSPAASGTLANTASVAVGAGERDTDPSNNSATDTDTVIQLPDVAVTITDNRQFVRVGDSLNYVIRVSNPAGSATVTAAVSDVLPSELSGGAWTCSGTGGATCASGTGNTLSDNAVLPGGSEAAYVYSATVQPGSPDGIITNTATVTAAGDPNPANNSATDTPQDIIVIFKNGFETAPITLVPDGVGNENGFVGGLLRVDSALLGSLDLAPVAVATGYSDTGAELFTLELARFNQQVMLRSVLRDANGLAERSAWIAIDPARHGIEFAWQAASGDAQDGYLHLAGGNTSQTSGNRAERGKLATLAVTAQQNLPWLSLVTNAN</sequence>
<proteinExistence type="predicted"/>
<gene>
    <name evidence="4" type="ORF">DFR29_11920</name>
</gene>
<comment type="caution">
    <text evidence="4">The sequence shown here is derived from an EMBL/GenBank/DDBJ whole genome shotgun (WGS) entry which is preliminary data.</text>
</comment>
<dbReference type="CDD" id="cd00063">
    <property type="entry name" value="FN3"/>
    <property type="match status" value="1"/>
</dbReference>
<dbReference type="Pfam" id="PF00041">
    <property type="entry name" value="fn3"/>
    <property type="match status" value="1"/>
</dbReference>
<dbReference type="Gene3D" id="2.60.40.10">
    <property type="entry name" value="Immunoglobulins"/>
    <property type="match status" value="2"/>
</dbReference>
<evidence type="ECO:0000259" key="2">
    <source>
        <dbReference type="PROSITE" id="PS50853"/>
    </source>
</evidence>
<dbReference type="RefSeq" id="WP_166654311.1">
    <property type="nucleotide sequence ID" value="NZ_SNZH01000019.1"/>
</dbReference>
<evidence type="ECO:0000313" key="5">
    <source>
        <dbReference type="Proteomes" id="UP000295293"/>
    </source>
</evidence>
<feature type="signal peptide" evidence="1">
    <location>
        <begin position="1"/>
        <end position="22"/>
    </location>
</feature>
<dbReference type="InterPro" id="IPR047589">
    <property type="entry name" value="DUF11_rpt"/>
</dbReference>
<keyword evidence="5" id="KW-1185">Reference proteome</keyword>
<dbReference type="InterPro" id="IPR003961">
    <property type="entry name" value="FN3_dom"/>
</dbReference>
<dbReference type="InterPro" id="IPR001434">
    <property type="entry name" value="OmcB-like_DUF11"/>
</dbReference>
<dbReference type="InterPro" id="IPR013783">
    <property type="entry name" value="Ig-like_fold"/>
</dbReference>